<reference evidence="2" key="1">
    <citation type="submission" date="2023-04" db="EMBL/GenBank/DDBJ databases">
        <authorList>
            <person name="Vijverberg K."/>
            <person name="Xiong W."/>
            <person name="Schranz E."/>
        </authorList>
    </citation>
    <scope>NUCLEOTIDE SEQUENCE</scope>
</reference>
<gene>
    <name evidence="2" type="ORF">LSALG_LOCUS869</name>
</gene>
<accession>A0AA35UWF7</accession>
<evidence type="ECO:0000313" key="2">
    <source>
        <dbReference type="EMBL" id="CAI9260015.1"/>
    </source>
</evidence>
<keyword evidence="1" id="KW-0732">Signal</keyword>
<protein>
    <submittedName>
        <fullName evidence="2">Uncharacterized protein</fullName>
    </submittedName>
</protein>
<name>A0AA35UWF7_LACSI</name>
<dbReference type="EMBL" id="OX465086">
    <property type="protein sequence ID" value="CAI9260015.1"/>
    <property type="molecule type" value="Genomic_DNA"/>
</dbReference>
<dbReference type="AlphaFoldDB" id="A0AA35UWF7"/>
<organism evidence="2 3">
    <name type="scientific">Lactuca saligna</name>
    <name type="common">Willowleaf lettuce</name>
    <dbReference type="NCBI Taxonomy" id="75948"/>
    <lineage>
        <taxon>Eukaryota</taxon>
        <taxon>Viridiplantae</taxon>
        <taxon>Streptophyta</taxon>
        <taxon>Embryophyta</taxon>
        <taxon>Tracheophyta</taxon>
        <taxon>Spermatophyta</taxon>
        <taxon>Magnoliopsida</taxon>
        <taxon>eudicotyledons</taxon>
        <taxon>Gunneridae</taxon>
        <taxon>Pentapetalae</taxon>
        <taxon>asterids</taxon>
        <taxon>campanulids</taxon>
        <taxon>Asterales</taxon>
        <taxon>Asteraceae</taxon>
        <taxon>Cichorioideae</taxon>
        <taxon>Cichorieae</taxon>
        <taxon>Lactucinae</taxon>
        <taxon>Lactuca</taxon>
    </lineage>
</organism>
<sequence>MNMSLNFFRYNLHLIVSLLLFLCFLRCSTFQTGDLTKPDRAIDRIFRSGQQGLSVIAQLSSQGIDPGLQSINLQWPLSSYIESRSRVSNASSSSQITSPLKTIFLNRIFMATILSRSDRRPLTISLDLHASLIPPLCNTLASFQKSKTILSRSYLYGEI</sequence>
<dbReference type="Proteomes" id="UP001177003">
    <property type="component" value="Chromosome 0"/>
</dbReference>
<feature type="chain" id="PRO_5041296869" evidence="1">
    <location>
        <begin position="30"/>
        <end position="159"/>
    </location>
</feature>
<evidence type="ECO:0000256" key="1">
    <source>
        <dbReference type="SAM" id="SignalP"/>
    </source>
</evidence>
<feature type="signal peptide" evidence="1">
    <location>
        <begin position="1"/>
        <end position="29"/>
    </location>
</feature>
<proteinExistence type="predicted"/>
<keyword evidence="3" id="KW-1185">Reference proteome</keyword>
<evidence type="ECO:0000313" key="3">
    <source>
        <dbReference type="Proteomes" id="UP001177003"/>
    </source>
</evidence>